<dbReference type="SUPFAM" id="SSF48452">
    <property type="entry name" value="TPR-like"/>
    <property type="match status" value="1"/>
</dbReference>
<evidence type="ECO:0000256" key="3">
    <source>
        <dbReference type="ARBA" id="ARBA00022729"/>
    </source>
</evidence>
<dbReference type="PROSITE" id="PS51257">
    <property type="entry name" value="PROKAR_LIPOPROTEIN"/>
    <property type="match status" value="1"/>
</dbReference>
<keyword evidence="5" id="KW-0998">Cell outer membrane</keyword>
<evidence type="ECO:0000256" key="4">
    <source>
        <dbReference type="ARBA" id="ARBA00023136"/>
    </source>
</evidence>
<evidence type="ECO:0000259" key="8">
    <source>
        <dbReference type="Pfam" id="PF14322"/>
    </source>
</evidence>
<evidence type="ECO:0000313" key="10">
    <source>
        <dbReference type="Proteomes" id="UP000431264"/>
    </source>
</evidence>
<evidence type="ECO:0000259" key="7">
    <source>
        <dbReference type="Pfam" id="PF07980"/>
    </source>
</evidence>
<sequence>MKNQIKKYRLQLIMVILAVTIQACDDFVTVDAPNSQLTTPAVFEDALTATVALTDIYAKMRENGFLSGRPNGFTCLAGAYSDELISFEVGNNTSESFFNNALLSTNASINTLWRNSYNQIYAANAVIEGVDNATALSEEVKNQIKGEALFIRALLHFQLMSVFGDVPYITTTDYNQNSTVERMDTEQVFQQLISDLENAVSRVNITYLDSGRIRPNKAAIQALLARVYLYHGDYAEASNMASAVLNETALYQLEQNLDEEFLKQSSATIWQLSPGATGANTYEGNSFIFFTGPPSKFALTAELVAQFENNDLRKLHWVKQITNGSQVWYHAYKYKKDMATPSSVENSIVLRLAEQYLIRAEARAKQGELIGAKEDLNTIRQRAGLPNTLAITAEEILTAIQQERRLELFTELGHRFLDLKRLGQLDTVLGSKPGWSNTDQLWPLPQAEMDANPFLVPQNPGY</sequence>
<dbReference type="OrthoDB" id="621570at2"/>
<comment type="similarity">
    <text evidence="2">Belongs to the SusD family.</text>
</comment>
<dbReference type="InterPro" id="IPR012944">
    <property type="entry name" value="SusD_RagB_dom"/>
</dbReference>
<keyword evidence="4" id="KW-0472">Membrane</keyword>
<comment type="subcellular location">
    <subcellularLocation>
        <location evidence="1">Cell outer membrane</location>
    </subcellularLocation>
</comment>
<feature type="chain" id="PRO_5026120518" evidence="6">
    <location>
        <begin position="24"/>
        <end position="462"/>
    </location>
</feature>
<feature type="domain" description="SusD-like N-terminal" evidence="8">
    <location>
        <begin position="88"/>
        <end position="229"/>
    </location>
</feature>
<name>A0A6I4IEY9_9FLAO</name>
<evidence type="ECO:0000256" key="6">
    <source>
        <dbReference type="SAM" id="SignalP"/>
    </source>
</evidence>
<keyword evidence="3 6" id="KW-0732">Signal</keyword>
<dbReference type="GO" id="GO:0009279">
    <property type="term" value="C:cell outer membrane"/>
    <property type="evidence" value="ECO:0007669"/>
    <property type="project" value="UniProtKB-SubCell"/>
</dbReference>
<dbReference type="CDD" id="cd08977">
    <property type="entry name" value="SusD"/>
    <property type="match status" value="1"/>
</dbReference>
<reference evidence="10" key="1">
    <citation type="submission" date="2019-05" db="EMBL/GenBank/DDBJ databases">
        <title>Flavobacterium profundi sp. nov., isolated from a deep-sea seamount.</title>
        <authorList>
            <person name="Zhang D.-C."/>
        </authorList>
    </citation>
    <scope>NUCLEOTIDE SEQUENCE [LARGE SCALE GENOMIC DNA]</scope>
    <source>
        <strain evidence="10">TP390</strain>
    </source>
</reference>
<proteinExistence type="inferred from homology"/>
<evidence type="ECO:0000313" key="9">
    <source>
        <dbReference type="EMBL" id="MVO08030.1"/>
    </source>
</evidence>
<dbReference type="InterPro" id="IPR033985">
    <property type="entry name" value="SusD-like_N"/>
</dbReference>
<organism evidence="9 10">
    <name type="scientific">Flavobacterium profundi</name>
    <dbReference type="NCBI Taxonomy" id="1774945"/>
    <lineage>
        <taxon>Bacteria</taxon>
        <taxon>Pseudomonadati</taxon>
        <taxon>Bacteroidota</taxon>
        <taxon>Flavobacteriia</taxon>
        <taxon>Flavobacteriales</taxon>
        <taxon>Flavobacteriaceae</taxon>
        <taxon>Flavobacterium</taxon>
    </lineage>
</organism>
<keyword evidence="10" id="KW-1185">Reference proteome</keyword>
<feature type="signal peptide" evidence="6">
    <location>
        <begin position="1"/>
        <end position="23"/>
    </location>
</feature>
<evidence type="ECO:0000256" key="1">
    <source>
        <dbReference type="ARBA" id="ARBA00004442"/>
    </source>
</evidence>
<dbReference type="Gene3D" id="1.25.40.390">
    <property type="match status" value="1"/>
</dbReference>
<evidence type="ECO:0000256" key="2">
    <source>
        <dbReference type="ARBA" id="ARBA00006275"/>
    </source>
</evidence>
<dbReference type="EMBL" id="WQLW01000001">
    <property type="protein sequence ID" value="MVO08030.1"/>
    <property type="molecule type" value="Genomic_DNA"/>
</dbReference>
<comment type="caution">
    <text evidence="9">The sequence shown here is derived from an EMBL/GenBank/DDBJ whole genome shotgun (WGS) entry which is preliminary data.</text>
</comment>
<dbReference type="InterPro" id="IPR011990">
    <property type="entry name" value="TPR-like_helical_dom_sf"/>
</dbReference>
<feature type="domain" description="RagB/SusD" evidence="7">
    <location>
        <begin position="318"/>
        <end position="462"/>
    </location>
</feature>
<dbReference type="AlphaFoldDB" id="A0A6I4IEY9"/>
<accession>A0A6I4IEY9</accession>
<evidence type="ECO:0000256" key="5">
    <source>
        <dbReference type="ARBA" id="ARBA00023237"/>
    </source>
</evidence>
<dbReference type="Pfam" id="PF14322">
    <property type="entry name" value="SusD-like_3"/>
    <property type="match status" value="1"/>
</dbReference>
<dbReference type="Proteomes" id="UP000431264">
    <property type="component" value="Unassembled WGS sequence"/>
</dbReference>
<protein>
    <submittedName>
        <fullName evidence="9">RagB/SusD family nutrient uptake outer membrane protein</fullName>
    </submittedName>
</protein>
<dbReference type="Pfam" id="PF07980">
    <property type="entry name" value="SusD_RagB"/>
    <property type="match status" value="1"/>
</dbReference>
<gene>
    <name evidence="9" type="ORF">GOQ30_02470</name>
</gene>